<evidence type="ECO:0000313" key="2">
    <source>
        <dbReference type="Proteomes" id="UP001221898"/>
    </source>
</evidence>
<organism evidence="1 2">
    <name type="scientific">Aldrovandia affinis</name>
    <dbReference type="NCBI Taxonomy" id="143900"/>
    <lineage>
        <taxon>Eukaryota</taxon>
        <taxon>Metazoa</taxon>
        <taxon>Chordata</taxon>
        <taxon>Craniata</taxon>
        <taxon>Vertebrata</taxon>
        <taxon>Euteleostomi</taxon>
        <taxon>Actinopterygii</taxon>
        <taxon>Neopterygii</taxon>
        <taxon>Teleostei</taxon>
        <taxon>Notacanthiformes</taxon>
        <taxon>Halosauridae</taxon>
        <taxon>Aldrovandia</taxon>
    </lineage>
</organism>
<dbReference type="EMBL" id="JAINUG010000063">
    <property type="protein sequence ID" value="KAJ8402517.1"/>
    <property type="molecule type" value="Genomic_DNA"/>
</dbReference>
<comment type="caution">
    <text evidence="1">The sequence shown here is derived from an EMBL/GenBank/DDBJ whole genome shotgun (WGS) entry which is preliminary data.</text>
</comment>
<dbReference type="Proteomes" id="UP001221898">
    <property type="component" value="Unassembled WGS sequence"/>
</dbReference>
<name>A0AAD7SHU7_9TELE</name>
<proteinExistence type="predicted"/>
<dbReference type="AlphaFoldDB" id="A0AAD7SHU7"/>
<reference evidence="1" key="1">
    <citation type="journal article" date="2023" name="Science">
        <title>Genome structures resolve the early diversification of teleost fishes.</title>
        <authorList>
            <person name="Parey E."/>
            <person name="Louis A."/>
            <person name="Montfort J."/>
            <person name="Bouchez O."/>
            <person name="Roques C."/>
            <person name="Iampietro C."/>
            <person name="Lluch J."/>
            <person name="Castinel A."/>
            <person name="Donnadieu C."/>
            <person name="Desvignes T."/>
            <person name="Floi Bucao C."/>
            <person name="Jouanno E."/>
            <person name="Wen M."/>
            <person name="Mejri S."/>
            <person name="Dirks R."/>
            <person name="Jansen H."/>
            <person name="Henkel C."/>
            <person name="Chen W.J."/>
            <person name="Zahm M."/>
            <person name="Cabau C."/>
            <person name="Klopp C."/>
            <person name="Thompson A.W."/>
            <person name="Robinson-Rechavi M."/>
            <person name="Braasch I."/>
            <person name="Lecointre G."/>
            <person name="Bobe J."/>
            <person name="Postlethwait J.H."/>
            <person name="Berthelot C."/>
            <person name="Roest Crollius H."/>
            <person name="Guiguen Y."/>
        </authorList>
    </citation>
    <scope>NUCLEOTIDE SEQUENCE</scope>
    <source>
        <strain evidence="1">NC1722</strain>
    </source>
</reference>
<protein>
    <submittedName>
        <fullName evidence="1">Uncharacterized protein</fullName>
    </submittedName>
</protein>
<gene>
    <name evidence="1" type="ORF">AAFF_G00366000</name>
</gene>
<keyword evidence="2" id="KW-1185">Reference proteome</keyword>
<evidence type="ECO:0000313" key="1">
    <source>
        <dbReference type="EMBL" id="KAJ8402517.1"/>
    </source>
</evidence>
<sequence length="96" mass="10295">MPGLVAGAGPAHTPGPVILPKTAGPVLSLPPHPFIRDPNDHPPRKLHLPVAPYPPHTLLAEHLERDKGQWRQSGSVQIGLIHSHTQASNPSMIIKT</sequence>
<accession>A0AAD7SHU7</accession>